<evidence type="ECO:0000313" key="3">
    <source>
        <dbReference type="EMBL" id="OAM89173.1"/>
    </source>
</evidence>
<organism evidence="3 4">
    <name type="scientific">Termitidicoccus mucosus</name>
    <dbReference type="NCBI Taxonomy" id="1184151"/>
    <lineage>
        <taxon>Bacteria</taxon>
        <taxon>Pseudomonadati</taxon>
        <taxon>Verrucomicrobiota</taxon>
        <taxon>Opitutia</taxon>
        <taxon>Opitutales</taxon>
        <taxon>Opitutaceae</taxon>
        <taxon>Termitidicoccus</taxon>
    </lineage>
</organism>
<feature type="domain" description="Sialate O-acetylesterase" evidence="2">
    <location>
        <begin position="133"/>
        <end position="247"/>
    </location>
</feature>
<keyword evidence="1" id="KW-0378">Hydrolase</keyword>
<name>A0A178IGL9_9BACT</name>
<dbReference type="GO" id="GO:0005975">
    <property type="term" value="P:carbohydrate metabolic process"/>
    <property type="evidence" value="ECO:0007669"/>
    <property type="project" value="TreeGrafter"/>
</dbReference>
<reference evidence="3 4" key="1">
    <citation type="submission" date="2016-01" db="EMBL/GenBank/DDBJ databases">
        <title>High potential of lignocellulose degradation of a new Verrucomicrobia species.</title>
        <authorList>
            <person name="Wang Y."/>
            <person name="Shi Y."/>
            <person name="Qiu Z."/>
            <person name="Liu S."/>
            <person name="Yang H."/>
        </authorList>
    </citation>
    <scope>NUCLEOTIDE SEQUENCE [LARGE SCALE GENOMIC DNA]</scope>
    <source>
        <strain evidence="3 4">TSB47</strain>
    </source>
</reference>
<dbReference type="InterPro" id="IPR005181">
    <property type="entry name" value="SASA"/>
</dbReference>
<dbReference type="Proteomes" id="UP000078486">
    <property type="component" value="Unassembled WGS sequence"/>
</dbReference>
<dbReference type="InterPro" id="IPR036514">
    <property type="entry name" value="SGNH_hydro_sf"/>
</dbReference>
<feature type="domain" description="Sialate O-acetylesterase" evidence="2">
    <location>
        <begin position="333"/>
        <end position="433"/>
    </location>
</feature>
<comment type="caution">
    <text evidence="3">The sequence shown here is derived from an EMBL/GenBank/DDBJ whole genome shotgun (WGS) entry which is preliminary data.</text>
</comment>
<evidence type="ECO:0000256" key="1">
    <source>
        <dbReference type="ARBA" id="ARBA00022801"/>
    </source>
</evidence>
<dbReference type="Pfam" id="PF03629">
    <property type="entry name" value="SASA"/>
    <property type="match status" value="2"/>
</dbReference>
<dbReference type="InterPro" id="IPR013783">
    <property type="entry name" value="Ig-like_fold"/>
</dbReference>
<proteinExistence type="predicted"/>
<dbReference type="PANTHER" id="PTHR22901:SF0">
    <property type="entry name" value="SIALATE O-ACETYLESTERASE"/>
    <property type="match status" value="1"/>
</dbReference>
<dbReference type="Gene3D" id="3.40.50.1110">
    <property type="entry name" value="SGNH hydrolase"/>
    <property type="match status" value="1"/>
</dbReference>
<dbReference type="GO" id="GO:0001681">
    <property type="term" value="F:sialate O-acetylesterase activity"/>
    <property type="evidence" value="ECO:0007669"/>
    <property type="project" value="InterPro"/>
</dbReference>
<evidence type="ECO:0000313" key="4">
    <source>
        <dbReference type="Proteomes" id="UP000078486"/>
    </source>
</evidence>
<gene>
    <name evidence="3" type="ORF">AW736_14565</name>
</gene>
<dbReference type="STRING" id="1184151.AW736_14565"/>
<dbReference type="PANTHER" id="PTHR22901">
    <property type="entry name" value="SIALATE O-ACETYLESTERASE"/>
    <property type="match status" value="1"/>
</dbReference>
<protein>
    <recommendedName>
        <fullName evidence="2">Sialate O-acetylesterase domain-containing protein</fullName>
    </recommendedName>
</protein>
<sequence length="553" mass="60603">MKKQNLLSVYSVCSADYKKEPWCAPEYFMKKLSVLLLSLLVLAPAFARAAVRLPAIISDHMVLQAGADVPVWGWAEPGEAITVAFAGQTVSARAAADGAWRVKLAPLQAASSAQTLTVRGANRLEVADVLVGEVWLGSGQSNMAMQMKGLHGQVDNADAEIAAAVHPRLRMFVHDDEYVYSIYKLDVPPDKPDTDRPGRWIVCTPGTAAKFSAIGYYFGREIQQALDVPFGFINTAVGGTPISAWTSLPAQKSEPGLKPSFDWNARQLKPGYDPAAAQKEADEAKRAWLLQRKEALDAGRPAPKAPPPFKNLAVMYKNGGLFNGMVAPVIPCAIRGVLWYQGERDALYQTAGYYGLQMETLIKDWRAQWGRDMWFLWVQLPETRALQKLPSEPKGWGVLLRERQAQALRLSRTGMAVTLGLGDEKNGHPQNKADFAHRLALIALHDVYARPVKYWMAPMYKSAAFDKNQVTVTFDHADGLRTAGGELKGFAIAGADKKFVWADARIEDGRVILSSSAVKKPVAVRYAWATNPLGNLANGGGLLAAPFRTDDWE</sequence>
<keyword evidence="4" id="KW-1185">Reference proteome</keyword>
<dbReference type="EMBL" id="LRRQ01000103">
    <property type="protein sequence ID" value="OAM89173.1"/>
    <property type="molecule type" value="Genomic_DNA"/>
</dbReference>
<accession>A0A178IGL9</accession>
<dbReference type="SUPFAM" id="SSF52266">
    <property type="entry name" value="SGNH hydrolase"/>
    <property type="match status" value="1"/>
</dbReference>
<dbReference type="InterPro" id="IPR039329">
    <property type="entry name" value="SIAE"/>
</dbReference>
<dbReference type="Gene3D" id="2.60.40.10">
    <property type="entry name" value="Immunoglobulins"/>
    <property type="match status" value="1"/>
</dbReference>
<evidence type="ECO:0000259" key="2">
    <source>
        <dbReference type="Pfam" id="PF03629"/>
    </source>
</evidence>
<dbReference type="AlphaFoldDB" id="A0A178IGL9"/>